<dbReference type="Proteomes" id="UP001300672">
    <property type="component" value="Chromosome"/>
</dbReference>
<dbReference type="SUPFAM" id="SSF101478">
    <property type="entry name" value="ADP-ribosylglycohydrolase"/>
    <property type="match status" value="1"/>
</dbReference>
<sequence>MGLLVGDAVGVPYEFHNPSELPPFAQLDMCPPPAFERAHAHVPNGTWSDDGARALVLLASLLKQQGLGLEDFAQGLVRWYKYGYMAVNQQVFDVGIQTAAAIRRIMQGYPVEQAGASDDQANGNGSLMRVLPLALWHQGTDAELIELAQLQSVVTHRLNVRKFVAHYIVYGRVGY</sequence>
<dbReference type="PANTHER" id="PTHR16222">
    <property type="entry name" value="ADP-RIBOSYLGLYCOHYDROLASE"/>
    <property type="match status" value="1"/>
</dbReference>
<dbReference type="AlphaFoldDB" id="A0AA95KG41"/>
<dbReference type="PANTHER" id="PTHR16222:SF24">
    <property type="entry name" value="ADP-RIBOSYLHYDROLASE ARH3"/>
    <property type="match status" value="1"/>
</dbReference>
<protein>
    <submittedName>
        <fullName evidence="4">ADP-ribosylglycohydrolase family protein</fullName>
    </submittedName>
</protein>
<comment type="similarity">
    <text evidence="1">Belongs to the ADP-ribosylglycohydrolase family.</text>
</comment>
<dbReference type="GO" id="GO:0046872">
    <property type="term" value="F:metal ion binding"/>
    <property type="evidence" value="ECO:0007669"/>
    <property type="project" value="UniProtKB-KW"/>
</dbReference>
<dbReference type="InterPro" id="IPR050792">
    <property type="entry name" value="ADP-ribosylglycohydrolase"/>
</dbReference>
<evidence type="ECO:0000256" key="2">
    <source>
        <dbReference type="ARBA" id="ARBA00022801"/>
    </source>
</evidence>
<keyword evidence="3" id="KW-0460">Magnesium</keyword>
<accession>A0AA95KG41</accession>
<proteinExistence type="inferred from homology"/>
<gene>
    <name evidence="4" type="ORF">QJT80_02960</name>
</gene>
<name>A0AA95KG41_9GAMM</name>
<dbReference type="InterPro" id="IPR036705">
    <property type="entry name" value="Ribosyl_crysJ1_sf"/>
</dbReference>
<reference evidence="4" key="1">
    <citation type="journal article" date="2023" name="Int. J. Mol. Sci.">
        <title>Metagenomics Revealed a New Genus 'Candidatus Thiocaldithrix dubininis' gen. nov., sp. nov. and a New Species 'Candidatus Thiothrix putei' sp. nov. in the Family Thiotrichaceae, Some Members of Which Have Traits of Both Na+- and H+-Motive Energetics.</title>
        <authorList>
            <person name="Ravin N.V."/>
            <person name="Muntyan M.S."/>
            <person name="Smolyakov D.D."/>
            <person name="Rudenko T.S."/>
            <person name="Beletsky A.V."/>
            <person name="Mardanov A.V."/>
            <person name="Grabovich M.Y."/>
        </authorList>
    </citation>
    <scope>NUCLEOTIDE SEQUENCE</scope>
    <source>
        <strain evidence="4">GKL-01</strain>
    </source>
</reference>
<dbReference type="Pfam" id="PF03747">
    <property type="entry name" value="ADP_ribosyl_GH"/>
    <property type="match status" value="1"/>
</dbReference>
<dbReference type="KEGG" id="tdu:QJT80_02960"/>
<feature type="binding site" evidence="3">
    <location>
        <position position="49"/>
    </location>
    <ligand>
        <name>Mg(2+)</name>
        <dbReference type="ChEBI" id="CHEBI:18420"/>
        <label>1</label>
    </ligand>
</feature>
<keyword evidence="3" id="KW-0479">Metal-binding</keyword>
<feature type="binding site" evidence="3">
    <location>
        <position position="48"/>
    </location>
    <ligand>
        <name>Mg(2+)</name>
        <dbReference type="ChEBI" id="CHEBI:18420"/>
        <label>1</label>
    </ligand>
</feature>
<evidence type="ECO:0000256" key="1">
    <source>
        <dbReference type="ARBA" id="ARBA00010702"/>
    </source>
</evidence>
<reference evidence="4" key="2">
    <citation type="submission" date="2023-04" db="EMBL/GenBank/DDBJ databases">
        <authorList>
            <person name="Beletskiy A.V."/>
            <person name="Mardanov A.V."/>
            <person name="Ravin N.V."/>
        </authorList>
    </citation>
    <scope>NUCLEOTIDE SEQUENCE</scope>
    <source>
        <strain evidence="4">GKL-01</strain>
    </source>
</reference>
<dbReference type="Gene3D" id="1.10.4080.10">
    <property type="entry name" value="ADP-ribosylation/Crystallin J1"/>
    <property type="match status" value="1"/>
</dbReference>
<evidence type="ECO:0000313" key="4">
    <source>
        <dbReference type="EMBL" id="WGZ91441.1"/>
    </source>
</evidence>
<keyword evidence="2" id="KW-0378">Hydrolase</keyword>
<evidence type="ECO:0000256" key="3">
    <source>
        <dbReference type="PIRSR" id="PIRSR605502-1"/>
    </source>
</evidence>
<dbReference type="GO" id="GO:0016787">
    <property type="term" value="F:hydrolase activity"/>
    <property type="evidence" value="ECO:0007669"/>
    <property type="project" value="UniProtKB-KW"/>
</dbReference>
<organism evidence="4">
    <name type="scientific">Candidatus Thiocaldithrix dubininis</name>
    <dbReference type="NCBI Taxonomy" id="3080823"/>
    <lineage>
        <taxon>Bacteria</taxon>
        <taxon>Pseudomonadati</taxon>
        <taxon>Pseudomonadota</taxon>
        <taxon>Gammaproteobacteria</taxon>
        <taxon>Thiotrichales</taxon>
        <taxon>Thiotrichaceae</taxon>
        <taxon>Candidatus Thiocaldithrix</taxon>
    </lineage>
</organism>
<dbReference type="EMBL" id="CP124755">
    <property type="protein sequence ID" value="WGZ91441.1"/>
    <property type="molecule type" value="Genomic_DNA"/>
</dbReference>
<feature type="binding site" evidence="3">
    <location>
        <position position="50"/>
    </location>
    <ligand>
        <name>Mg(2+)</name>
        <dbReference type="ChEBI" id="CHEBI:18420"/>
        <label>1</label>
    </ligand>
</feature>
<dbReference type="InterPro" id="IPR005502">
    <property type="entry name" value="Ribosyl_crysJ1"/>
</dbReference>
<comment type="cofactor">
    <cofactor evidence="3">
        <name>Mg(2+)</name>
        <dbReference type="ChEBI" id="CHEBI:18420"/>
    </cofactor>
    <text evidence="3">Binds 2 magnesium ions per subunit.</text>
</comment>